<gene>
    <name evidence="2" type="ORF">PENSUB_2869</name>
</gene>
<dbReference type="EMBL" id="MNBE01000276">
    <property type="protein sequence ID" value="OKP11567.1"/>
    <property type="molecule type" value="Genomic_DNA"/>
</dbReference>
<dbReference type="STRING" id="1316194.A0A1Q5UGF5"/>
<name>A0A1Q5UGF5_9EURO</name>
<feature type="signal peptide" evidence="1">
    <location>
        <begin position="1"/>
        <end position="18"/>
    </location>
</feature>
<keyword evidence="1" id="KW-0732">Signal</keyword>
<comment type="caution">
    <text evidence="2">The sequence shown here is derived from an EMBL/GenBank/DDBJ whole genome shotgun (WGS) entry which is preliminary data.</text>
</comment>
<dbReference type="InterPro" id="IPR049511">
    <property type="entry name" value="PGH-like_rpt"/>
</dbReference>
<protein>
    <submittedName>
        <fullName evidence="2">Uncharacterized protein</fullName>
    </submittedName>
</protein>
<dbReference type="AlphaFoldDB" id="A0A1Q5UGF5"/>
<evidence type="ECO:0000256" key="1">
    <source>
        <dbReference type="SAM" id="SignalP"/>
    </source>
</evidence>
<organism evidence="2 3">
    <name type="scientific">Penicillium subrubescens</name>
    <dbReference type="NCBI Taxonomy" id="1316194"/>
    <lineage>
        <taxon>Eukaryota</taxon>
        <taxon>Fungi</taxon>
        <taxon>Dikarya</taxon>
        <taxon>Ascomycota</taxon>
        <taxon>Pezizomycotina</taxon>
        <taxon>Eurotiomycetes</taxon>
        <taxon>Eurotiomycetidae</taxon>
        <taxon>Eurotiales</taxon>
        <taxon>Aspergillaceae</taxon>
        <taxon>Penicillium</taxon>
    </lineage>
</organism>
<dbReference type="Pfam" id="PF17660">
    <property type="entry name" value="BTRD1"/>
    <property type="match status" value="5"/>
</dbReference>
<evidence type="ECO:0000313" key="3">
    <source>
        <dbReference type="Proteomes" id="UP000186955"/>
    </source>
</evidence>
<keyword evidence="3" id="KW-1185">Reference proteome</keyword>
<dbReference type="Proteomes" id="UP000186955">
    <property type="component" value="Unassembled WGS sequence"/>
</dbReference>
<reference evidence="2 3" key="1">
    <citation type="submission" date="2016-10" db="EMBL/GenBank/DDBJ databases">
        <title>Genome sequence of the ascomycete fungus Penicillium subrubescens.</title>
        <authorList>
            <person name="De Vries R.P."/>
            <person name="Peng M."/>
            <person name="Dilokpimol A."/>
            <person name="Hilden K."/>
            <person name="Makela M.R."/>
            <person name="Grigoriev I."/>
            <person name="Riley R."/>
            <person name="Granchi Z."/>
        </authorList>
    </citation>
    <scope>NUCLEOTIDE SEQUENCE [LARGE SCALE GENOMIC DNA]</scope>
    <source>
        <strain evidence="2 3">CBS 132785</strain>
    </source>
</reference>
<dbReference type="OrthoDB" id="4345568at2759"/>
<feature type="chain" id="PRO_5012254126" evidence="1">
    <location>
        <begin position="19"/>
        <end position="283"/>
    </location>
</feature>
<evidence type="ECO:0000313" key="2">
    <source>
        <dbReference type="EMBL" id="OKP11567.1"/>
    </source>
</evidence>
<proteinExistence type="predicted"/>
<sequence>MLVKLLASVILLATQAFTANVSASYHYELGLNSTAYQQQFDELLQHGYRLTYISAYSDEHNQTLFSGVWKKTSTSVPWTARHGLTGSQYDTLSTQLKGQNYHPVVLNAYNLPNGEPRFATIWEKASVGTWEQQRDMTEAQLKAKVSSLGQLRITILTRYVVGNQVRFAATWGKRTATDWHGDWFYSLGKTSFDTGSASDGYKAISMNAYSVNGDPIFDVVWQRVSSGGWDAPVMSYQTSGVDKDTYGRTYKGYVGTGFGPRVLTGYYLEGCGIQYAATFEKDS</sequence>
<accession>A0A1Q5UGF5</accession>